<keyword evidence="3" id="KW-0378">Hydrolase</keyword>
<dbReference type="GO" id="GO:0016787">
    <property type="term" value="F:hydrolase activity"/>
    <property type="evidence" value="ECO:0007669"/>
    <property type="project" value="UniProtKB-KW"/>
</dbReference>
<dbReference type="Gene3D" id="3.60.20.40">
    <property type="match status" value="1"/>
</dbReference>
<protein>
    <submittedName>
        <fullName evidence="5">MedDCM-OCT-S40-C199-cds10</fullName>
    </submittedName>
</protein>
<evidence type="ECO:0000256" key="1">
    <source>
        <dbReference type="ARBA" id="ARBA00009381"/>
    </source>
</evidence>
<evidence type="ECO:0000313" key="5">
    <source>
        <dbReference type="EMBL" id="AGQ19624.1"/>
    </source>
</evidence>
<evidence type="ECO:0000256" key="3">
    <source>
        <dbReference type="ARBA" id="ARBA00022801"/>
    </source>
</evidence>
<dbReference type="InterPro" id="IPR029055">
    <property type="entry name" value="Ntn_hydrolases_N"/>
</dbReference>
<accession>S5DLA0</accession>
<name>S5DLA0_9ACTN</name>
<dbReference type="GO" id="GO:0016740">
    <property type="term" value="F:transferase activity"/>
    <property type="evidence" value="ECO:0007669"/>
    <property type="project" value="UniProtKB-KW"/>
</dbReference>
<dbReference type="AlphaFoldDB" id="S5DLA0"/>
<sequence length="474" mass="52690">MKVSLSSTAEYSSKAAESIKDLKPNAADVLITSIVTSMVTDLGVVAPTSSGLLTFYDGKTNQSHTVDGYFVSPKNFKGNDHEEHRVVLTYGGYVETCKGANTFAIPGIYKILDFLYNNYASLPLNKLLEFPINIAKKGFKLTQPTKDYFQHALKPMFMWHDYSRMILENISQDLENGIVKLNKLSDSLEHLSNEGFNDFYIGDISKEILKTIVNEGGHATSEDFGNYKLIEDNKFNFKYKNLNLTGHSGPSIGGLMVLKYIDELSTGNNIEALIDVYKNRKDKYEFFGDRQSLINQEIINLTKSSSTIQVNTSDEMNNHFSITFSSGYGSGVLCQNTGMYFNNSLGEIELNPQGFMGDTKGDRLISNMSPIIIQSKNGITTIGSPGADRISSAIAQVLLNYSKNNNWRQAIDEPRFHVNGDGSVRGEPGSIETYKDITITDKYDMYFGGVCVSGLNKDVFSFGDKRRGDTSWIS</sequence>
<dbReference type="InterPro" id="IPR051792">
    <property type="entry name" value="GGT_bact"/>
</dbReference>
<organism evidence="5">
    <name type="scientific">Candidatus Actinomarina minuta</name>
    <dbReference type="NCBI Taxonomy" id="1389454"/>
    <lineage>
        <taxon>Bacteria</taxon>
        <taxon>Bacillati</taxon>
        <taxon>Actinomycetota</taxon>
        <taxon>Actinomycetes</taxon>
        <taxon>Candidatus Actinomarinidae</taxon>
        <taxon>Candidatus Actinomarinales</taxon>
        <taxon>Candidatus Actinomarineae</taxon>
        <taxon>Candidatus Actinomarinaceae</taxon>
        <taxon>Candidatus Actinomarina</taxon>
    </lineage>
</organism>
<dbReference type="InterPro" id="IPR043137">
    <property type="entry name" value="GGT_ssub_C"/>
</dbReference>
<evidence type="ECO:0000256" key="4">
    <source>
        <dbReference type="ARBA" id="ARBA00023145"/>
    </source>
</evidence>
<dbReference type="SUPFAM" id="SSF56235">
    <property type="entry name" value="N-terminal nucleophile aminohydrolases (Ntn hydrolases)"/>
    <property type="match status" value="1"/>
</dbReference>
<dbReference type="PANTHER" id="PTHR43199:SF1">
    <property type="entry name" value="GLUTATHIONE HYDROLASE PROENZYME"/>
    <property type="match status" value="1"/>
</dbReference>
<keyword evidence="2" id="KW-0808">Transferase</keyword>
<proteinExistence type="inferred from homology"/>
<dbReference type="EMBL" id="KC811137">
    <property type="protein sequence ID" value="AGQ19624.1"/>
    <property type="molecule type" value="Genomic_DNA"/>
</dbReference>
<dbReference type="PANTHER" id="PTHR43199">
    <property type="entry name" value="GLUTATHIONE HYDROLASE"/>
    <property type="match status" value="1"/>
</dbReference>
<keyword evidence="4" id="KW-0865">Zymogen</keyword>
<dbReference type="Pfam" id="PF01019">
    <property type="entry name" value="G_glu_transpept"/>
    <property type="match status" value="2"/>
</dbReference>
<evidence type="ECO:0000256" key="2">
    <source>
        <dbReference type="ARBA" id="ARBA00022679"/>
    </source>
</evidence>
<dbReference type="PRINTS" id="PR01210">
    <property type="entry name" value="GGTRANSPTASE"/>
</dbReference>
<comment type="similarity">
    <text evidence="1">Belongs to the gamma-glutamyltransferase family.</text>
</comment>
<reference evidence="5" key="1">
    <citation type="journal article" date="2013" name="Sci. Rep.">
        <title>Metagenomics uncovers a new group of low GC and ultra-small marine Actinobacteria.</title>
        <authorList>
            <person name="Ghai R."/>
            <person name="Mizuno C.M."/>
            <person name="Picazo A."/>
            <person name="Camacho A."/>
            <person name="Rodriguez-Valera F."/>
        </authorList>
    </citation>
    <scope>NUCLEOTIDE SEQUENCE</scope>
</reference>